<gene>
    <name evidence="1" type="ORF">LEP1GSC188_2263</name>
</gene>
<dbReference type="EMBL" id="AHOR02000031">
    <property type="protein sequence ID" value="EMF81644.1"/>
    <property type="molecule type" value="Genomic_DNA"/>
</dbReference>
<proteinExistence type="predicted"/>
<accession>M3G6Q4</accession>
<dbReference type="NCBIfam" id="NF047434">
    <property type="entry name" value="LA_0364_fam_lipo"/>
    <property type="match status" value="1"/>
</dbReference>
<dbReference type="AlphaFoldDB" id="M3G6Q4"/>
<evidence type="ECO:0000313" key="1">
    <source>
        <dbReference type="EMBL" id="EMF81644.1"/>
    </source>
</evidence>
<evidence type="ECO:0000313" key="2">
    <source>
        <dbReference type="Proteomes" id="UP000011770"/>
    </source>
</evidence>
<protein>
    <recommendedName>
        <fullName evidence="3">Lipoprotein</fullName>
    </recommendedName>
</protein>
<comment type="caution">
    <text evidence="1">The sequence shown here is derived from an EMBL/GenBank/DDBJ whole genome shotgun (WGS) entry which is preliminary data.</text>
</comment>
<name>M3G6Q4_9LEPT</name>
<evidence type="ECO:0008006" key="3">
    <source>
        <dbReference type="Google" id="ProtNLM"/>
    </source>
</evidence>
<reference evidence="1 2" key="1">
    <citation type="submission" date="2013-01" db="EMBL/GenBank/DDBJ databases">
        <authorList>
            <person name="Harkins D.M."/>
            <person name="Durkin A.S."/>
            <person name="Brinkac L.M."/>
            <person name="Haft D.H."/>
            <person name="Selengut J.D."/>
            <person name="Sanka R."/>
            <person name="DePew J."/>
            <person name="Purushe J."/>
            <person name="Tulsiani S.M."/>
            <person name="Graham G.C."/>
            <person name="Burns M.-A."/>
            <person name="Dohnt M.F."/>
            <person name="Smythe L.D."/>
            <person name="McKay D.B."/>
            <person name="Craig S.B."/>
            <person name="Vinetz J.M."/>
            <person name="Sutton G.G."/>
            <person name="Nierman W.C."/>
            <person name="Fouts D.E."/>
        </authorList>
    </citation>
    <scope>NUCLEOTIDE SEQUENCE [LARGE SCALE GENOMIC DNA]</scope>
    <source>
        <strain evidence="1 2">LT2116</strain>
    </source>
</reference>
<dbReference type="Proteomes" id="UP000011770">
    <property type="component" value="Unassembled WGS sequence"/>
</dbReference>
<sequence>MILIFGLLLVLFAASCNDIIPVEECKKEKCGERLRACFQAVALKDVSTPASNKEPYAAVDGAIACSFIDGFCKADCKFKNPIYYSSL</sequence>
<organism evidence="1 2">
    <name type="scientific">Leptospira weilii serovar Topaz str. LT2116</name>
    <dbReference type="NCBI Taxonomy" id="1088540"/>
    <lineage>
        <taxon>Bacteria</taxon>
        <taxon>Pseudomonadati</taxon>
        <taxon>Spirochaetota</taxon>
        <taxon>Spirochaetia</taxon>
        <taxon>Leptospirales</taxon>
        <taxon>Leptospiraceae</taxon>
        <taxon>Leptospira</taxon>
    </lineage>
</organism>